<feature type="chain" id="PRO_5043639352" description="Thioredoxin domain-containing protein" evidence="1">
    <location>
        <begin position="23"/>
        <end position="293"/>
    </location>
</feature>
<dbReference type="GO" id="GO:0005737">
    <property type="term" value="C:cytoplasm"/>
    <property type="evidence" value="ECO:0007669"/>
    <property type="project" value="TreeGrafter"/>
</dbReference>
<feature type="domain" description="Thioredoxin" evidence="2">
    <location>
        <begin position="171"/>
        <end position="258"/>
    </location>
</feature>
<dbReference type="Gene3D" id="3.40.30.10">
    <property type="entry name" value="Glutaredoxin"/>
    <property type="match status" value="2"/>
</dbReference>
<evidence type="ECO:0000313" key="4">
    <source>
        <dbReference type="Proteomes" id="UP000836841"/>
    </source>
</evidence>
<feature type="signal peptide" evidence="1">
    <location>
        <begin position="1"/>
        <end position="22"/>
    </location>
</feature>
<evidence type="ECO:0000256" key="1">
    <source>
        <dbReference type="SAM" id="SignalP"/>
    </source>
</evidence>
<dbReference type="Pfam" id="PF00085">
    <property type="entry name" value="Thioredoxin"/>
    <property type="match status" value="2"/>
</dbReference>
<dbReference type="InterPro" id="IPR036249">
    <property type="entry name" value="Thioredoxin-like_sf"/>
</dbReference>
<organism evidence="3 4">
    <name type="scientific">Thlaspi arvense</name>
    <name type="common">Field penny-cress</name>
    <dbReference type="NCBI Taxonomy" id="13288"/>
    <lineage>
        <taxon>Eukaryota</taxon>
        <taxon>Viridiplantae</taxon>
        <taxon>Streptophyta</taxon>
        <taxon>Embryophyta</taxon>
        <taxon>Tracheophyta</taxon>
        <taxon>Spermatophyta</taxon>
        <taxon>Magnoliopsida</taxon>
        <taxon>eudicotyledons</taxon>
        <taxon>Gunneridae</taxon>
        <taxon>Pentapetalae</taxon>
        <taxon>rosids</taxon>
        <taxon>malvids</taxon>
        <taxon>Brassicales</taxon>
        <taxon>Brassicaceae</taxon>
        <taxon>Thlaspideae</taxon>
        <taxon>Thlaspi</taxon>
    </lineage>
</organism>
<sequence length="293" mass="32496">MEKKVLYGLVVMLTYLVGSGFSQVKNEEAEWELLLTEAQQPIIATVTSSLCGVPCALLEEQVYQLTKTYGDQIIFYKADIIEKPFFAKLYKVLRVPTLIVFKGGKEIKRLEKGFYWGAVYDLIITDPNILSSSDSSTPLFDALQNATSNSNTLSPSDSAPCNCSLFEAIQNATSSSWEETVVEAQLPIVLTLTSPLCGDPCVNLMSQVARLAEAYGNRTIFFYTADILEEPFFARLYKVVIAPAVIVIKDGEVVFRYERLSNWGNIYDLLFESVIFDPALSPSDSPSPSPSPF</sequence>
<dbReference type="PANTHER" id="PTHR45663:SF28">
    <property type="entry name" value="THIOREDOXIN DOMAIN-CONTAINING PROTEIN"/>
    <property type="match status" value="1"/>
</dbReference>
<proteinExistence type="predicted"/>
<protein>
    <recommendedName>
        <fullName evidence="2">Thioredoxin domain-containing protein</fullName>
    </recommendedName>
</protein>
<dbReference type="AlphaFoldDB" id="A0AAU9RE73"/>
<dbReference type="CDD" id="cd02947">
    <property type="entry name" value="TRX_family"/>
    <property type="match status" value="2"/>
</dbReference>
<dbReference type="EMBL" id="OU466857">
    <property type="protein sequence ID" value="CAH2036532.1"/>
    <property type="molecule type" value="Genomic_DNA"/>
</dbReference>
<keyword evidence="1" id="KW-0732">Signal</keyword>
<dbReference type="PANTHER" id="PTHR45663">
    <property type="entry name" value="GEO12009P1"/>
    <property type="match status" value="1"/>
</dbReference>
<evidence type="ECO:0000313" key="3">
    <source>
        <dbReference type="EMBL" id="CAH2036532.1"/>
    </source>
</evidence>
<dbReference type="GO" id="GO:0015035">
    <property type="term" value="F:protein-disulfide reductase activity"/>
    <property type="evidence" value="ECO:0007669"/>
    <property type="project" value="TreeGrafter"/>
</dbReference>
<feature type="domain" description="Thioredoxin" evidence="2">
    <location>
        <begin position="25"/>
        <end position="111"/>
    </location>
</feature>
<dbReference type="Proteomes" id="UP000836841">
    <property type="component" value="Chromosome 1"/>
</dbReference>
<accession>A0AAU9RE73</accession>
<gene>
    <name evidence="3" type="ORF">TAV2_LOCUS2413</name>
</gene>
<keyword evidence="4" id="KW-1185">Reference proteome</keyword>
<dbReference type="InterPro" id="IPR013766">
    <property type="entry name" value="Thioredoxin_domain"/>
</dbReference>
<dbReference type="SUPFAM" id="SSF52833">
    <property type="entry name" value="Thioredoxin-like"/>
    <property type="match status" value="2"/>
</dbReference>
<reference evidence="3 4" key="1">
    <citation type="submission" date="2022-03" db="EMBL/GenBank/DDBJ databases">
        <authorList>
            <person name="Nunn A."/>
            <person name="Chopra R."/>
            <person name="Nunn A."/>
            <person name="Contreras Garrido A."/>
        </authorList>
    </citation>
    <scope>NUCLEOTIDE SEQUENCE [LARGE SCALE GENOMIC DNA]</scope>
</reference>
<evidence type="ECO:0000259" key="2">
    <source>
        <dbReference type="Pfam" id="PF00085"/>
    </source>
</evidence>
<name>A0AAU9RE73_THLAR</name>